<dbReference type="EMBL" id="UGTW01000001">
    <property type="protein sequence ID" value="SUC14215.1"/>
    <property type="molecule type" value="Genomic_DNA"/>
</dbReference>
<proteinExistence type="predicted"/>
<dbReference type="AlphaFoldDB" id="A0A379F3K9"/>
<dbReference type="Proteomes" id="UP000254331">
    <property type="component" value="Unassembled WGS sequence"/>
</dbReference>
<gene>
    <name evidence="1" type="ORF">NCTC10376_00012</name>
</gene>
<evidence type="ECO:0000313" key="2">
    <source>
        <dbReference type="Proteomes" id="UP000254331"/>
    </source>
</evidence>
<dbReference type="RefSeq" id="WP_147288541.1">
    <property type="nucleotide sequence ID" value="NZ_CP195195.1"/>
</dbReference>
<evidence type="ECO:0000313" key="1">
    <source>
        <dbReference type="EMBL" id="SUC14215.1"/>
    </source>
</evidence>
<protein>
    <submittedName>
        <fullName evidence="1">Uncharacterized protein</fullName>
    </submittedName>
</protein>
<reference evidence="1 2" key="1">
    <citation type="submission" date="2018-06" db="EMBL/GenBank/DDBJ databases">
        <authorList>
            <consortium name="Pathogen Informatics"/>
            <person name="Doyle S."/>
        </authorList>
    </citation>
    <scope>NUCLEOTIDE SEQUENCE [LARGE SCALE GENOMIC DNA]</scope>
    <source>
        <strain evidence="1 2">NCTC10376</strain>
    </source>
</reference>
<accession>A0A379F3K9</accession>
<name>A0A379F3K9_PROVU</name>
<sequence>MKKRLLKFSAKHSNFSEKYPSAMFSVGGFFNEALLQEKVFLTRLDKGLLELTSPDNTVAILGKKPIRI</sequence>
<organism evidence="1 2">
    <name type="scientific">Proteus vulgaris</name>
    <dbReference type="NCBI Taxonomy" id="585"/>
    <lineage>
        <taxon>Bacteria</taxon>
        <taxon>Pseudomonadati</taxon>
        <taxon>Pseudomonadota</taxon>
        <taxon>Gammaproteobacteria</taxon>
        <taxon>Enterobacterales</taxon>
        <taxon>Morganellaceae</taxon>
        <taxon>Proteus</taxon>
    </lineage>
</organism>